<dbReference type="GO" id="GO:0000963">
    <property type="term" value="P:mitochondrial RNA processing"/>
    <property type="evidence" value="ECO:0007669"/>
    <property type="project" value="TreeGrafter"/>
</dbReference>
<evidence type="ECO:0000313" key="3">
    <source>
        <dbReference type="Proteomes" id="UP001165080"/>
    </source>
</evidence>
<dbReference type="GO" id="GO:0003723">
    <property type="term" value="F:RNA binding"/>
    <property type="evidence" value="ECO:0007669"/>
    <property type="project" value="TreeGrafter"/>
</dbReference>
<feature type="compositionally biased region" description="Basic and acidic residues" evidence="1">
    <location>
        <begin position="851"/>
        <end position="865"/>
    </location>
</feature>
<dbReference type="GO" id="GO:0009507">
    <property type="term" value="C:chloroplast"/>
    <property type="evidence" value="ECO:0007669"/>
    <property type="project" value="GOC"/>
</dbReference>
<evidence type="ECO:0000313" key="2">
    <source>
        <dbReference type="EMBL" id="GLC51108.1"/>
    </source>
</evidence>
<feature type="compositionally biased region" description="Low complexity" evidence="1">
    <location>
        <begin position="881"/>
        <end position="892"/>
    </location>
</feature>
<keyword evidence="3" id="KW-1185">Reference proteome</keyword>
<organism evidence="2 3">
    <name type="scientific">Pleodorina starrii</name>
    <dbReference type="NCBI Taxonomy" id="330485"/>
    <lineage>
        <taxon>Eukaryota</taxon>
        <taxon>Viridiplantae</taxon>
        <taxon>Chlorophyta</taxon>
        <taxon>core chlorophytes</taxon>
        <taxon>Chlorophyceae</taxon>
        <taxon>CS clade</taxon>
        <taxon>Chlamydomonadales</taxon>
        <taxon>Volvocaceae</taxon>
        <taxon>Pleodorina</taxon>
    </lineage>
</organism>
<feature type="compositionally biased region" description="Low complexity" evidence="1">
    <location>
        <begin position="178"/>
        <end position="194"/>
    </location>
</feature>
<dbReference type="InterPro" id="IPR050870">
    <property type="entry name" value="FAST_kinase"/>
</dbReference>
<dbReference type="GO" id="GO:1901259">
    <property type="term" value="P:chloroplast rRNA processing"/>
    <property type="evidence" value="ECO:0007669"/>
    <property type="project" value="TreeGrafter"/>
</dbReference>
<protein>
    <submittedName>
        <fullName evidence="2">Uncharacterized protein</fullName>
    </submittedName>
</protein>
<reference evidence="2 3" key="1">
    <citation type="journal article" date="2023" name="Commun. Biol.">
        <title>Reorganization of the ancestral sex-determining regions during the evolution of trioecy in Pleodorina starrii.</title>
        <authorList>
            <person name="Takahashi K."/>
            <person name="Suzuki S."/>
            <person name="Kawai-Toyooka H."/>
            <person name="Yamamoto K."/>
            <person name="Hamaji T."/>
            <person name="Ootsuki R."/>
            <person name="Yamaguchi H."/>
            <person name="Kawachi M."/>
            <person name="Higashiyama T."/>
            <person name="Nozaki H."/>
        </authorList>
    </citation>
    <scope>NUCLEOTIDE SEQUENCE [LARGE SCALE GENOMIC DNA]</scope>
    <source>
        <strain evidence="2 3">NIES-4479</strain>
    </source>
</reference>
<dbReference type="GO" id="GO:0044528">
    <property type="term" value="P:regulation of mitochondrial mRNA stability"/>
    <property type="evidence" value="ECO:0007669"/>
    <property type="project" value="TreeGrafter"/>
</dbReference>
<dbReference type="Proteomes" id="UP001165080">
    <property type="component" value="Unassembled WGS sequence"/>
</dbReference>
<accession>A0A9W6BFI4</accession>
<sequence>MEARSWQELEGLARNYSAVFNHIQVSALVCRLPKVVRSPEHLPQPEKSQFNRFLREVSDLVTHRLSTFDPRAIANVLWAVSKLGYSPAPTTLNQFLFESYVRMHDFNAQELANLAWALANLTTMGNRPVPVWLRKYTLAAVPRVPELKPKELAHLTWALSKLFPGGVALPAATRLPQPGVAPGAAGTPPSSGVGNERPSATHAEGRTHAGAASAEAHIVIPRPPATAAPTAGEPSTSASADAAGPASSDSATPLRELVAALTFHAIELIPRFACGELVVSVWSLQNLDLAAGTRLLRPALQHLLRTTPQDLSAQDLAFLWQTMGKCAADSSAGGELLPPGGASGSNGPAGTSRASRLSCAGSTGAVAGAAAGRSRCQTAAVFSQSPDAAGASLEDPDARQPPLDRDQLHALLDLTVRSLYDFTAQGLCMTLWAWARLGLQPDEAVARAVFQRFHQVLPAQAAFQCVAISLWSAAQLRLRPPSATMALFETCARLQLPASKPLERQALLWALQRMRYRPSEALLESLNIRLLDTVDQLYPLELQWVLRAYDVFGVEVPRRVRLRALHVATQIAAASKRDHAAAVTGAGSAATSFGWGSLPAAASLPAAPAALGAPPAAAAATAHRSTATPCAAVSYFAALVGLGVDVTCERSRRRAAERKVQLLRWRLEASAQQRRALRASIEGSVQGRLGELDDGQLSALLAVLVRLHLRPRATFVREVYRELALRAATAPLLHRHAAALLAMLGRLNPRPRPPPEVLAGLLAALEPHLAALPDEHLLSTVQSLARLRYRPPGPWLRCYFAECMARVDGWPSANLEVFLSSLTALGLRLSGAPCRQLQVVVYRRKKRGEAAEDRRKRGVHADAKPGDALPAARKGAKGSKAKAGGAKAIAKSKAPQEMDLKRSLCTLCSELSGCAV</sequence>
<dbReference type="AlphaFoldDB" id="A0A9W6BFI4"/>
<dbReference type="PANTHER" id="PTHR21228:SF40">
    <property type="entry name" value="LD45607P"/>
    <property type="match status" value="1"/>
</dbReference>
<proteinExistence type="predicted"/>
<dbReference type="PANTHER" id="PTHR21228">
    <property type="entry name" value="FAST LEU-RICH DOMAIN-CONTAINING"/>
    <property type="match status" value="1"/>
</dbReference>
<gene>
    <name evidence="2" type="primary">PLEST009904</name>
    <name evidence="2" type="ORF">PLESTB_000466700</name>
</gene>
<feature type="region of interest" description="Disordered" evidence="1">
    <location>
        <begin position="178"/>
        <end position="250"/>
    </location>
</feature>
<dbReference type="GO" id="GO:0035770">
    <property type="term" value="C:ribonucleoprotein granule"/>
    <property type="evidence" value="ECO:0007669"/>
    <property type="project" value="TreeGrafter"/>
</dbReference>
<feature type="region of interest" description="Disordered" evidence="1">
    <location>
        <begin position="851"/>
        <end position="892"/>
    </location>
</feature>
<feature type="compositionally biased region" description="Low complexity" evidence="1">
    <location>
        <begin position="227"/>
        <end position="250"/>
    </location>
</feature>
<dbReference type="GO" id="GO:0005759">
    <property type="term" value="C:mitochondrial matrix"/>
    <property type="evidence" value="ECO:0007669"/>
    <property type="project" value="TreeGrafter"/>
</dbReference>
<evidence type="ECO:0000256" key="1">
    <source>
        <dbReference type="SAM" id="MobiDB-lite"/>
    </source>
</evidence>
<name>A0A9W6BFI4_9CHLO</name>
<comment type="caution">
    <text evidence="2">The sequence shown here is derived from an EMBL/GenBank/DDBJ whole genome shotgun (WGS) entry which is preliminary data.</text>
</comment>
<dbReference type="EMBL" id="BRXU01000004">
    <property type="protein sequence ID" value="GLC51108.1"/>
    <property type="molecule type" value="Genomic_DNA"/>
</dbReference>